<reference evidence="3" key="1">
    <citation type="journal article" date="2016" name="Nat. Genet.">
        <title>The genome sequences of Arachis duranensis and Arachis ipaensis, the diploid ancestors of cultivated peanut.</title>
        <authorList>
            <person name="Bertioli D.J."/>
            <person name="Cannon S.B."/>
            <person name="Froenicke L."/>
            <person name="Huang G."/>
            <person name="Farmer A.D."/>
            <person name="Cannon E.K."/>
            <person name="Liu X."/>
            <person name="Gao D."/>
            <person name="Clevenger J."/>
            <person name="Dash S."/>
            <person name="Ren L."/>
            <person name="Moretzsohn M.C."/>
            <person name="Shirasawa K."/>
            <person name="Huang W."/>
            <person name="Vidigal B."/>
            <person name="Abernathy B."/>
            <person name="Chu Y."/>
            <person name="Niederhuth C.E."/>
            <person name="Umale P."/>
            <person name="Araujo A.C."/>
            <person name="Kozik A."/>
            <person name="Kim K.D."/>
            <person name="Burow M.D."/>
            <person name="Varshney R.K."/>
            <person name="Wang X."/>
            <person name="Zhang X."/>
            <person name="Barkley N."/>
            <person name="Guimaraes P.M."/>
            <person name="Isobe S."/>
            <person name="Guo B."/>
            <person name="Liao B."/>
            <person name="Stalker H.T."/>
            <person name="Schmitz R.J."/>
            <person name="Scheffler B.E."/>
            <person name="Leal-Bertioli S.C."/>
            <person name="Xun X."/>
            <person name="Jackson S.A."/>
            <person name="Michelmore R."/>
            <person name="Ozias-Akins P."/>
        </authorList>
    </citation>
    <scope>NUCLEOTIDE SEQUENCE [LARGE SCALE GENOMIC DNA]</scope>
    <source>
        <strain evidence="3">cv. V14167</strain>
    </source>
</reference>
<protein>
    <submittedName>
        <fullName evidence="4">Guanine nucleotide-binding protein subunit gamma 3 isoform X1</fullName>
    </submittedName>
</protein>
<dbReference type="InterPro" id="IPR055305">
    <property type="entry name" value="GG3-like"/>
</dbReference>
<keyword evidence="3" id="KW-1185">Reference proteome</keyword>
<feature type="compositionally biased region" description="Pro residues" evidence="1">
    <location>
        <begin position="12"/>
        <end position="21"/>
    </location>
</feature>
<evidence type="ECO:0000259" key="2">
    <source>
        <dbReference type="SMART" id="SM01224"/>
    </source>
</evidence>
<dbReference type="PANTHER" id="PTHR32378:SF10">
    <property type="entry name" value="GUANINE NUCLEOTIDE-BINDING PROTEIN SUBUNIT GAMMA 3"/>
    <property type="match status" value="1"/>
</dbReference>
<dbReference type="AlphaFoldDB" id="A0A6P5NR20"/>
<feature type="domain" description="G protein gamma" evidence="2">
    <location>
        <begin position="30"/>
        <end position="101"/>
    </location>
</feature>
<evidence type="ECO:0000313" key="4">
    <source>
        <dbReference type="RefSeq" id="XP_020998755.1"/>
    </source>
</evidence>
<name>A0A6P5NR20_ARADU</name>
<dbReference type="PANTHER" id="PTHR32378">
    <property type="entry name" value="GUANINE NUCLEOTIDE-BINDING PROTEIN SUBUNIT GAMMA 3"/>
    <property type="match status" value="1"/>
</dbReference>
<dbReference type="InterPro" id="IPR015898">
    <property type="entry name" value="G-protein_gamma-like_dom"/>
</dbReference>
<gene>
    <name evidence="4" type="primary">LOC107457909</name>
</gene>
<dbReference type="RefSeq" id="XP_020998755.1">
    <property type="nucleotide sequence ID" value="XM_021143096.2"/>
</dbReference>
<reference evidence="4" key="2">
    <citation type="submission" date="2025-08" db="UniProtKB">
        <authorList>
            <consortium name="RefSeq"/>
        </authorList>
    </citation>
    <scope>IDENTIFICATION</scope>
    <source>
        <tissue evidence="4">Whole plant</tissue>
    </source>
</reference>
<organism evidence="3 4">
    <name type="scientific">Arachis duranensis</name>
    <name type="common">Wild peanut</name>
    <dbReference type="NCBI Taxonomy" id="130453"/>
    <lineage>
        <taxon>Eukaryota</taxon>
        <taxon>Viridiplantae</taxon>
        <taxon>Streptophyta</taxon>
        <taxon>Embryophyta</taxon>
        <taxon>Tracheophyta</taxon>
        <taxon>Spermatophyta</taxon>
        <taxon>Magnoliopsida</taxon>
        <taxon>eudicotyledons</taxon>
        <taxon>Gunneridae</taxon>
        <taxon>Pentapetalae</taxon>
        <taxon>rosids</taxon>
        <taxon>fabids</taxon>
        <taxon>Fabales</taxon>
        <taxon>Fabaceae</taxon>
        <taxon>Papilionoideae</taxon>
        <taxon>50 kb inversion clade</taxon>
        <taxon>dalbergioids sensu lato</taxon>
        <taxon>Dalbergieae</taxon>
        <taxon>Pterocarpus clade</taxon>
        <taxon>Arachis</taxon>
    </lineage>
</organism>
<evidence type="ECO:0000313" key="3">
    <source>
        <dbReference type="Proteomes" id="UP000515211"/>
    </source>
</evidence>
<dbReference type="GeneID" id="107457909"/>
<dbReference type="SMART" id="SM01224">
    <property type="entry name" value="G_gamma"/>
    <property type="match status" value="1"/>
</dbReference>
<accession>A0A6P5NR20</accession>
<feature type="region of interest" description="Disordered" evidence="1">
    <location>
        <begin position="1"/>
        <end position="25"/>
    </location>
</feature>
<feature type="compositionally biased region" description="Low complexity" evidence="1">
    <location>
        <begin position="1"/>
        <end position="11"/>
    </location>
</feature>
<evidence type="ECO:0000256" key="1">
    <source>
        <dbReference type="SAM" id="MobiDB-lite"/>
    </source>
</evidence>
<sequence length="272" mass="29675">MATAASSSSLPSLPPPSPKSPPDLYGKRRDTARLHMLDREITFLEVELKNVEALQPASACCKEVADFVVANSDPLLPSRSKKNHRSCRFWKWLCGLPCLNLSWICCCCFCCEGFPVHLKLPSCHCCRPCSCCSCSCNCLPSINCSLPKWLCCCLCPTSSSNCCKGSNCCSFSKSSCCKWSSCCSCSRSKCCKWRRRSCFSCSCPESKCCQGSCGFGNCCILPSSCSFQCPSCPSCCSCKCSCTCSCPSCPKVHPCCCCTKSFWRSAFCCFCC</sequence>
<dbReference type="Proteomes" id="UP000515211">
    <property type="component" value="Chromosome 1"/>
</dbReference>
<proteinExistence type="predicted"/>